<protein>
    <submittedName>
        <fullName evidence="2">Uncharacterized protein</fullName>
    </submittedName>
</protein>
<evidence type="ECO:0000313" key="3">
    <source>
        <dbReference type="Proteomes" id="UP001246244"/>
    </source>
</evidence>
<feature type="transmembrane region" description="Helical" evidence="1">
    <location>
        <begin position="64"/>
        <end position="83"/>
    </location>
</feature>
<keyword evidence="1" id="KW-0812">Transmembrane</keyword>
<evidence type="ECO:0000313" key="2">
    <source>
        <dbReference type="EMBL" id="MDR7664974.1"/>
    </source>
</evidence>
<keyword evidence="1" id="KW-0472">Membrane</keyword>
<gene>
    <name evidence="2" type="ORF">RG963_04055</name>
</gene>
<sequence length="142" mass="16118">MQGFPDKFNFSLILKSGGVEYSSEYWQEQCCQLYSSICRSIPDGWIEPLKLKCSEGERTDLSTIFSTLAVFGITGEVFATIILDAMKTWLEYRPTAEIELKYPDGSTVKISKLPLTKVSKFFEENPQLSICEGLSRFMNSNE</sequence>
<accession>A0ABU2CZ31</accession>
<evidence type="ECO:0000256" key="1">
    <source>
        <dbReference type="SAM" id="Phobius"/>
    </source>
</evidence>
<dbReference type="EMBL" id="JAVKPK010000011">
    <property type="protein sequence ID" value="MDR7664974.1"/>
    <property type="molecule type" value="Genomic_DNA"/>
</dbReference>
<keyword evidence="1" id="KW-1133">Transmembrane helix</keyword>
<reference evidence="3" key="1">
    <citation type="submission" date="2023-07" db="EMBL/GenBank/DDBJ databases">
        <title>Whole-genome sequencing of a new Methanosarcina sp. Z-7115.</title>
        <authorList>
            <person name="Zhilina T.N."/>
            <person name="Merkel A.Y."/>
        </authorList>
    </citation>
    <scope>NUCLEOTIDE SEQUENCE [LARGE SCALE GENOMIC DNA]</scope>
    <source>
        <strain evidence="3">Z-7115</strain>
    </source>
</reference>
<proteinExistence type="predicted"/>
<organism evidence="2 3">
    <name type="scientific">Methanosarcina baikalica</name>
    <dbReference type="NCBI Taxonomy" id="3073890"/>
    <lineage>
        <taxon>Archaea</taxon>
        <taxon>Methanobacteriati</taxon>
        <taxon>Methanobacteriota</taxon>
        <taxon>Stenosarchaea group</taxon>
        <taxon>Methanomicrobia</taxon>
        <taxon>Methanosarcinales</taxon>
        <taxon>Methanosarcinaceae</taxon>
        <taxon>Methanosarcina</taxon>
    </lineage>
</organism>
<keyword evidence="3" id="KW-1185">Reference proteome</keyword>
<dbReference type="RefSeq" id="WP_310574998.1">
    <property type="nucleotide sequence ID" value="NZ_JAVKPK010000011.1"/>
</dbReference>
<dbReference type="Proteomes" id="UP001246244">
    <property type="component" value="Unassembled WGS sequence"/>
</dbReference>
<name>A0ABU2CZ31_9EURY</name>
<comment type="caution">
    <text evidence="2">The sequence shown here is derived from an EMBL/GenBank/DDBJ whole genome shotgun (WGS) entry which is preliminary data.</text>
</comment>